<dbReference type="CDD" id="cd06986">
    <property type="entry name" value="cupin_MmsR-like_N"/>
    <property type="match status" value="1"/>
</dbReference>
<dbReference type="InterPro" id="IPR037923">
    <property type="entry name" value="HTH-like"/>
</dbReference>
<dbReference type="Pfam" id="PF12833">
    <property type="entry name" value="HTH_18"/>
    <property type="match status" value="1"/>
</dbReference>
<evidence type="ECO:0000256" key="1">
    <source>
        <dbReference type="ARBA" id="ARBA00023015"/>
    </source>
</evidence>
<dbReference type="EMBL" id="BMDO01000011">
    <property type="protein sequence ID" value="GGI52245.1"/>
    <property type="molecule type" value="Genomic_DNA"/>
</dbReference>
<protein>
    <submittedName>
        <fullName evidence="5">Transcriptional regulator</fullName>
    </submittedName>
</protein>
<comment type="caution">
    <text evidence="5">The sequence shown here is derived from an EMBL/GenBank/DDBJ whole genome shotgun (WGS) entry which is preliminary data.</text>
</comment>
<dbReference type="InterPro" id="IPR018060">
    <property type="entry name" value="HTH_AraC"/>
</dbReference>
<keyword evidence="3" id="KW-0804">Transcription</keyword>
<dbReference type="PROSITE" id="PS01124">
    <property type="entry name" value="HTH_ARAC_FAMILY_2"/>
    <property type="match status" value="1"/>
</dbReference>
<keyword evidence="6" id="KW-1185">Reference proteome</keyword>
<keyword evidence="1" id="KW-0805">Transcription regulation</keyword>
<dbReference type="AlphaFoldDB" id="A0A917JD47"/>
<evidence type="ECO:0000259" key="4">
    <source>
        <dbReference type="PROSITE" id="PS01124"/>
    </source>
</evidence>
<keyword evidence="2" id="KW-0238">DNA-binding</keyword>
<accession>A0A917JD47</accession>
<evidence type="ECO:0000313" key="5">
    <source>
        <dbReference type="EMBL" id="GGI52245.1"/>
    </source>
</evidence>
<dbReference type="InterPro" id="IPR003313">
    <property type="entry name" value="AraC-bd"/>
</dbReference>
<evidence type="ECO:0000256" key="2">
    <source>
        <dbReference type="ARBA" id="ARBA00023125"/>
    </source>
</evidence>
<feature type="domain" description="HTH araC/xylS-type" evidence="4">
    <location>
        <begin position="193"/>
        <end position="291"/>
    </location>
</feature>
<organism evidence="5 6">
    <name type="scientific">Mucilaginibacter galii</name>
    <dbReference type="NCBI Taxonomy" id="2005073"/>
    <lineage>
        <taxon>Bacteria</taxon>
        <taxon>Pseudomonadati</taxon>
        <taxon>Bacteroidota</taxon>
        <taxon>Sphingobacteriia</taxon>
        <taxon>Sphingobacteriales</taxon>
        <taxon>Sphingobacteriaceae</taxon>
        <taxon>Mucilaginibacter</taxon>
    </lineage>
</organism>
<dbReference type="SUPFAM" id="SSF51215">
    <property type="entry name" value="Regulatory protein AraC"/>
    <property type="match status" value="1"/>
</dbReference>
<dbReference type="GO" id="GO:0003700">
    <property type="term" value="F:DNA-binding transcription factor activity"/>
    <property type="evidence" value="ECO:0007669"/>
    <property type="project" value="InterPro"/>
</dbReference>
<dbReference type="PRINTS" id="PR00032">
    <property type="entry name" value="HTHARAC"/>
</dbReference>
<dbReference type="PANTHER" id="PTHR43280:SF30">
    <property type="entry name" value="MMSAB OPERON REGULATORY PROTEIN"/>
    <property type="match status" value="1"/>
</dbReference>
<evidence type="ECO:0000256" key="3">
    <source>
        <dbReference type="ARBA" id="ARBA00023163"/>
    </source>
</evidence>
<dbReference type="GO" id="GO:0043565">
    <property type="term" value="F:sequence-specific DNA binding"/>
    <property type="evidence" value="ECO:0007669"/>
    <property type="project" value="InterPro"/>
</dbReference>
<name>A0A917JD47_9SPHI</name>
<sequence length="302" mass="35223">MKKRDGFEGEKLINLPPKVYKEFFNKEPGFFQIYVAHIGFFPKASGHYREWRKGCEDNIVFYCLQGKGHYVIGDKRYQLTANQYTIIPASDQVIRYWADAEDPWTIYWVHFNGENLQTFNSFLQIDQHKGPVQIPFNAKGIELWQDMCQSLELGYSKENLCNASFCLYSFVATFLFPEKHIAVAKEESTDITTLTIRFMRDNLDKKLSIEDMAARHRMSSSHFSTLFRKSTGMPPIDYFINIKMQKACQLLYANESRIKDIALNLGYDDPYYFSRVFKKYMGISPEQYKITTFKTSAKSGIA</sequence>
<dbReference type="Gene3D" id="2.60.120.10">
    <property type="entry name" value="Jelly Rolls"/>
    <property type="match status" value="1"/>
</dbReference>
<proteinExistence type="predicted"/>
<dbReference type="PANTHER" id="PTHR43280">
    <property type="entry name" value="ARAC-FAMILY TRANSCRIPTIONAL REGULATOR"/>
    <property type="match status" value="1"/>
</dbReference>
<dbReference type="InterPro" id="IPR018062">
    <property type="entry name" value="HTH_AraC-typ_CS"/>
</dbReference>
<dbReference type="Pfam" id="PF02311">
    <property type="entry name" value="AraC_binding"/>
    <property type="match status" value="1"/>
</dbReference>
<reference evidence="5" key="2">
    <citation type="submission" date="2020-09" db="EMBL/GenBank/DDBJ databases">
        <authorList>
            <person name="Sun Q."/>
            <person name="Sedlacek I."/>
        </authorList>
    </citation>
    <scope>NUCLEOTIDE SEQUENCE</scope>
    <source>
        <strain evidence="5">CCM 8711</strain>
    </source>
</reference>
<dbReference type="Gene3D" id="1.10.10.60">
    <property type="entry name" value="Homeodomain-like"/>
    <property type="match status" value="2"/>
</dbReference>
<reference evidence="5" key="1">
    <citation type="journal article" date="2014" name="Int. J. Syst. Evol. Microbiol.">
        <title>Complete genome sequence of Corynebacterium casei LMG S-19264T (=DSM 44701T), isolated from a smear-ripened cheese.</title>
        <authorList>
            <consortium name="US DOE Joint Genome Institute (JGI-PGF)"/>
            <person name="Walter F."/>
            <person name="Albersmeier A."/>
            <person name="Kalinowski J."/>
            <person name="Ruckert C."/>
        </authorList>
    </citation>
    <scope>NUCLEOTIDE SEQUENCE</scope>
    <source>
        <strain evidence="5">CCM 8711</strain>
    </source>
</reference>
<gene>
    <name evidence="5" type="ORF">GCM10011425_34570</name>
</gene>
<dbReference type="InterPro" id="IPR014710">
    <property type="entry name" value="RmlC-like_jellyroll"/>
</dbReference>
<dbReference type="PROSITE" id="PS00041">
    <property type="entry name" value="HTH_ARAC_FAMILY_1"/>
    <property type="match status" value="1"/>
</dbReference>
<dbReference type="InterPro" id="IPR009057">
    <property type="entry name" value="Homeodomain-like_sf"/>
</dbReference>
<dbReference type="InterPro" id="IPR020449">
    <property type="entry name" value="Tscrpt_reg_AraC-type_HTH"/>
</dbReference>
<evidence type="ECO:0000313" key="6">
    <source>
        <dbReference type="Proteomes" id="UP000662074"/>
    </source>
</evidence>
<dbReference type="RefSeq" id="WP_188418356.1">
    <property type="nucleotide sequence ID" value="NZ_BMDO01000011.1"/>
</dbReference>
<dbReference type="SMART" id="SM00342">
    <property type="entry name" value="HTH_ARAC"/>
    <property type="match status" value="1"/>
</dbReference>
<dbReference type="Proteomes" id="UP000662074">
    <property type="component" value="Unassembled WGS sequence"/>
</dbReference>
<dbReference type="SUPFAM" id="SSF46689">
    <property type="entry name" value="Homeodomain-like"/>
    <property type="match status" value="2"/>
</dbReference>